<keyword evidence="6" id="KW-0325">Glycoprotein</keyword>
<dbReference type="SMART" id="SM00813">
    <property type="entry name" value="Alpha-L-AF_C"/>
    <property type="match status" value="1"/>
</dbReference>
<keyword evidence="4" id="KW-0732">Signal</keyword>
<name>A0A1M7M9V1_9FIRM</name>
<dbReference type="STRING" id="1120996.SAMN02746066_03687"/>
<dbReference type="Pfam" id="PF22848">
    <property type="entry name" value="ASD1_dom"/>
    <property type="match status" value="1"/>
</dbReference>
<dbReference type="Gene3D" id="3.20.20.80">
    <property type="entry name" value="Glycosidases"/>
    <property type="match status" value="1"/>
</dbReference>
<evidence type="ECO:0000313" key="9">
    <source>
        <dbReference type="Proteomes" id="UP000184038"/>
    </source>
</evidence>
<dbReference type="OrthoDB" id="9758333at2"/>
<dbReference type="GO" id="GO:0046373">
    <property type="term" value="P:L-arabinose metabolic process"/>
    <property type="evidence" value="ECO:0007669"/>
    <property type="project" value="InterPro"/>
</dbReference>
<gene>
    <name evidence="8" type="ORF">SAMN02746066_03687</name>
</gene>
<reference evidence="8 9" key="1">
    <citation type="submission" date="2016-11" db="EMBL/GenBank/DDBJ databases">
        <authorList>
            <person name="Jaros S."/>
            <person name="Januszkiewicz K."/>
            <person name="Wedrychowicz H."/>
        </authorList>
    </citation>
    <scope>NUCLEOTIDE SEQUENCE [LARGE SCALE GENOMIC DNA]</scope>
    <source>
        <strain evidence="8 9">DSM 15930</strain>
    </source>
</reference>
<comment type="similarity">
    <text evidence="2">Belongs to the glycosyl hydrolase 51 family.</text>
</comment>
<dbReference type="Pfam" id="PF06964">
    <property type="entry name" value="Alpha-L-AF_C"/>
    <property type="match status" value="1"/>
</dbReference>
<dbReference type="SUPFAM" id="SSF49899">
    <property type="entry name" value="Concanavalin A-like lectins/glucanases"/>
    <property type="match status" value="1"/>
</dbReference>
<evidence type="ECO:0000256" key="3">
    <source>
        <dbReference type="ARBA" id="ARBA00012670"/>
    </source>
</evidence>
<dbReference type="AlphaFoldDB" id="A0A1M7M9V1"/>
<dbReference type="GO" id="GO:0046556">
    <property type="term" value="F:alpha-L-arabinofuranosidase activity"/>
    <property type="evidence" value="ECO:0007669"/>
    <property type="project" value="UniProtKB-EC"/>
</dbReference>
<evidence type="ECO:0000256" key="1">
    <source>
        <dbReference type="ARBA" id="ARBA00001462"/>
    </source>
</evidence>
<dbReference type="EC" id="3.2.1.55" evidence="3"/>
<keyword evidence="5" id="KW-0378">Hydrolase</keyword>
<dbReference type="Proteomes" id="UP000184038">
    <property type="component" value="Unassembled WGS sequence"/>
</dbReference>
<dbReference type="InterPro" id="IPR017853">
    <property type="entry name" value="GH"/>
</dbReference>
<evidence type="ECO:0000313" key="8">
    <source>
        <dbReference type="EMBL" id="SHM87543.1"/>
    </source>
</evidence>
<keyword evidence="9" id="KW-1185">Reference proteome</keyword>
<evidence type="ECO:0000259" key="7">
    <source>
        <dbReference type="SMART" id="SM00813"/>
    </source>
</evidence>
<protein>
    <recommendedName>
        <fullName evidence="3">non-reducing end alpha-L-arabinofuranosidase</fullName>
        <ecNumber evidence="3">3.2.1.55</ecNumber>
    </recommendedName>
</protein>
<evidence type="ECO:0000256" key="6">
    <source>
        <dbReference type="ARBA" id="ARBA00023180"/>
    </source>
</evidence>
<dbReference type="PANTHER" id="PTHR31776:SF0">
    <property type="entry name" value="ALPHA-L-ARABINOFURANOSIDASE 1"/>
    <property type="match status" value="1"/>
</dbReference>
<dbReference type="InterPro" id="IPR010720">
    <property type="entry name" value="Alpha-L-AF_C"/>
</dbReference>
<dbReference type="InterPro" id="IPR055235">
    <property type="entry name" value="ASD1_cat"/>
</dbReference>
<sequence length="856" mass="97097">MKKHFYQRRVTMFCCCIALLFINGCNKDHGNVLEEKRMEDNKYGLLINGEKQGIDISKTLYGLFFEDINFAADGGLYAEKVINRSFEFEKSLAEGGQLHGYEVVNNAELRICSEDVLNDNNPNYLELKTESVNSGVRNKGFLEGMSFVKGEEYRFSVYVKSDSYKGKIQINLEDRKHNYIGSGYIEGVEGSWSKREILIKAEETVEKGSLSIVIEEAGTIDMDMISLFPVNTYKNRENGLRADMVKLLEELQPSFIRFPGGCIVEGNPLDNAYCWKDTVGDVAQRKQNENLWIGTKDYPYYQTYGIGFYEYFLLCEDLEAKAVPIVNCGMSCQARAAGQTNTLAALSELDHYIQDALDLVEFCRGDASTTWGSVRIGMGHIQPFEIEYLGIGNEQWGEEYFKRYEKFVQVFREKYPDIKLITSSGPLSSGDLFDYAWSEIDSHNEDAINYADLVDEHYYNEPEWFLKNTTRYDDYDRKGTEVFLGEYAAKSNSLKAAISEAAYMTALERNSDVVKMAAYAPLFGNTLSSQWKPDMIWFNNSKVFGSVNYYVQKMFANNIGDYLLESSLMDVKGEGATGKIGVGTWKTAAVFDDMKVTDNETGKVLYENDFSTEASNFEGSSQGFYEIIDDEDGNMVYAQTNASYPTNDAIMGSASYVGDTNWSNYTYTVRAKKLSGSEGFLIPFAVKDQKNFYHWNIGGWNNTRSVVEEALGGTKNIVSDIRNVTIQTDRWYEIKVVVNQDTVTCYLDDTKMHVIKVPEVFPVYQTVSKEEKTGDIIVKLVNTKEEESKITIRLENCNLTEDATVEVLANEKPEAENSLRDPENVIPIIRKIKITENYEYVAPANSVSIFRIETIN</sequence>
<accession>A0A1M7M9V1</accession>
<evidence type="ECO:0000256" key="5">
    <source>
        <dbReference type="ARBA" id="ARBA00022801"/>
    </source>
</evidence>
<dbReference type="InterPro" id="IPR013320">
    <property type="entry name" value="ConA-like_dom_sf"/>
</dbReference>
<dbReference type="SUPFAM" id="SSF51011">
    <property type="entry name" value="Glycosyl hydrolase domain"/>
    <property type="match status" value="1"/>
</dbReference>
<dbReference type="SUPFAM" id="SSF51445">
    <property type="entry name" value="(Trans)glycosidases"/>
    <property type="match status" value="1"/>
</dbReference>
<evidence type="ECO:0000256" key="2">
    <source>
        <dbReference type="ARBA" id="ARBA00007186"/>
    </source>
</evidence>
<dbReference type="Gene3D" id="2.60.120.560">
    <property type="entry name" value="Exo-inulinase, domain 1"/>
    <property type="match status" value="1"/>
</dbReference>
<dbReference type="PANTHER" id="PTHR31776">
    <property type="entry name" value="ALPHA-L-ARABINOFURANOSIDASE 1"/>
    <property type="match status" value="1"/>
</dbReference>
<dbReference type="InterPro" id="IPR051563">
    <property type="entry name" value="Glycosyl_Hydrolase_51"/>
</dbReference>
<feature type="domain" description="Alpha-L-arabinofuranosidase C-terminal" evidence="7">
    <location>
        <begin position="485"/>
        <end position="846"/>
    </location>
</feature>
<comment type="catalytic activity">
    <reaction evidence="1">
        <text>Hydrolysis of terminal non-reducing alpha-L-arabinofuranoside residues in alpha-L-arabinosides.</text>
        <dbReference type="EC" id="3.2.1.55"/>
    </reaction>
</comment>
<dbReference type="EMBL" id="FRCP01000020">
    <property type="protein sequence ID" value="SHM87543.1"/>
    <property type="molecule type" value="Genomic_DNA"/>
</dbReference>
<evidence type="ECO:0000256" key="4">
    <source>
        <dbReference type="ARBA" id="ARBA00022729"/>
    </source>
</evidence>
<proteinExistence type="inferred from homology"/>
<dbReference type="RefSeq" id="WP_084139362.1">
    <property type="nucleotide sequence ID" value="NZ_FRCP01000020.1"/>
</dbReference>
<organism evidence="8 9">
    <name type="scientific">Anaerosporobacter mobilis DSM 15930</name>
    <dbReference type="NCBI Taxonomy" id="1120996"/>
    <lineage>
        <taxon>Bacteria</taxon>
        <taxon>Bacillati</taxon>
        <taxon>Bacillota</taxon>
        <taxon>Clostridia</taxon>
        <taxon>Lachnospirales</taxon>
        <taxon>Lachnospiraceae</taxon>
        <taxon>Anaerosporobacter</taxon>
    </lineage>
</organism>